<accession>A0A2M4C7A3</accession>
<reference evidence="1" key="1">
    <citation type="submission" date="2018-01" db="EMBL/GenBank/DDBJ databases">
        <title>An insight into the sialome of Amazonian anophelines.</title>
        <authorList>
            <person name="Ribeiro J.M."/>
            <person name="Scarpassa V."/>
            <person name="Calvo E."/>
        </authorList>
    </citation>
    <scope>NUCLEOTIDE SEQUENCE</scope>
    <source>
        <tissue evidence="1">Salivary glands</tissue>
    </source>
</reference>
<organism evidence="1">
    <name type="scientific">Anopheles marajoara</name>
    <dbReference type="NCBI Taxonomy" id="58244"/>
    <lineage>
        <taxon>Eukaryota</taxon>
        <taxon>Metazoa</taxon>
        <taxon>Ecdysozoa</taxon>
        <taxon>Arthropoda</taxon>
        <taxon>Hexapoda</taxon>
        <taxon>Insecta</taxon>
        <taxon>Pterygota</taxon>
        <taxon>Neoptera</taxon>
        <taxon>Endopterygota</taxon>
        <taxon>Diptera</taxon>
        <taxon>Nematocera</taxon>
        <taxon>Culicoidea</taxon>
        <taxon>Culicidae</taxon>
        <taxon>Anophelinae</taxon>
        <taxon>Anopheles</taxon>
    </lineage>
</organism>
<evidence type="ECO:0000313" key="1">
    <source>
        <dbReference type="EMBL" id="MBW61190.1"/>
    </source>
</evidence>
<protein>
    <submittedName>
        <fullName evidence="1">Putative secreted protein</fullName>
    </submittedName>
</protein>
<dbReference type="AlphaFoldDB" id="A0A2M4C7A3"/>
<sequence length="122" mass="13120">MLPPSSSSSSSSSSLASAVHLASLADFSLCSSDTTSAWSRFTSSVLRSTVLSSVSRSSTASLRSCRYRPDSCSYWASFSFARTSSCLTSSSSIRSSFTLCCVKWNFADSSFTLRDSCSIWFS</sequence>
<name>A0A2M4C7A3_9DIPT</name>
<proteinExistence type="predicted"/>
<dbReference type="EMBL" id="GGFJ01012049">
    <property type="protein sequence ID" value="MBW61190.1"/>
    <property type="molecule type" value="Transcribed_RNA"/>
</dbReference>